<evidence type="ECO:0008006" key="4">
    <source>
        <dbReference type="Google" id="ProtNLM"/>
    </source>
</evidence>
<sequence>MDFWSTVGVLFRRWYVVLPAFALAIFISLAVYRTVPAQYASNAVIALTLPLRGGSLPYNPKVPNPEVNPLIVTERGLTSTASILIAALNAPDVATELGAPPGGDVELSVNNGSSNLETSANGPLVYVSVESPSPELSLDLVKKVSARARTELRERELQVGAPAETFIVVTDIVPPTEPEARLARRSRAMVVALALGGMAALTSAYAAESILVARRRKRAEQGPGIAAAPLPERVP</sequence>
<evidence type="ECO:0000313" key="3">
    <source>
        <dbReference type="Proteomes" id="UP001612741"/>
    </source>
</evidence>
<keyword evidence="1" id="KW-1133">Transmembrane helix</keyword>
<dbReference type="Proteomes" id="UP001612741">
    <property type="component" value="Unassembled WGS sequence"/>
</dbReference>
<organism evidence="2 3">
    <name type="scientific">Nonomuraea typhae</name>
    <dbReference type="NCBI Taxonomy" id="2603600"/>
    <lineage>
        <taxon>Bacteria</taxon>
        <taxon>Bacillati</taxon>
        <taxon>Actinomycetota</taxon>
        <taxon>Actinomycetes</taxon>
        <taxon>Streptosporangiales</taxon>
        <taxon>Streptosporangiaceae</taxon>
        <taxon>Nonomuraea</taxon>
    </lineage>
</organism>
<evidence type="ECO:0000313" key="2">
    <source>
        <dbReference type="EMBL" id="MFI6502174.1"/>
    </source>
</evidence>
<gene>
    <name evidence="2" type="ORF">ACIBG2_32690</name>
</gene>
<dbReference type="EMBL" id="JBITGY010000009">
    <property type="protein sequence ID" value="MFI6502174.1"/>
    <property type="molecule type" value="Genomic_DNA"/>
</dbReference>
<feature type="transmembrane region" description="Helical" evidence="1">
    <location>
        <begin position="12"/>
        <end position="32"/>
    </location>
</feature>
<keyword evidence="3" id="KW-1185">Reference proteome</keyword>
<proteinExistence type="predicted"/>
<reference evidence="2 3" key="1">
    <citation type="submission" date="2024-10" db="EMBL/GenBank/DDBJ databases">
        <title>The Natural Products Discovery Center: Release of the First 8490 Sequenced Strains for Exploring Actinobacteria Biosynthetic Diversity.</title>
        <authorList>
            <person name="Kalkreuter E."/>
            <person name="Kautsar S.A."/>
            <person name="Yang D."/>
            <person name="Bader C.D."/>
            <person name="Teijaro C.N."/>
            <person name="Fluegel L."/>
            <person name="Davis C.M."/>
            <person name="Simpson J.R."/>
            <person name="Lauterbach L."/>
            <person name="Steele A.D."/>
            <person name="Gui C."/>
            <person name="Meng S."/>
            <person name="Li G."/>
            <person name="Viehrig K."/>
            <person name="Ye F."/>
            <person name="Su P."/>
            <person name="Kiefer A.F."/>
            <person name="Nichols A."/>
            <person name="Cepeda A.J."/>
            <person name="Yan W."/>
            <person name="Fan B."/>
            <person name="Jiang Y."/>
            <person name="Adhikari A."/>
            <person name="Zheng C.-J."/>
            <person name="Schuster L."/>
            <person name="Cowan T.M."/>
            <person name="Smanski M.J."/>
            <person name="Chevrette M.G."/>
            <person name="De Carvalho L.P.S."/>
            <person name="Shen B."/>
        </authorList>
    </citation>
    <scope>NUCLEOTIDE SEQUENCE [LARGE SCALE GENOMIC DNA]</scope>
    <source>
        <strain evidence="2 3">NPDC050545</strain>
    </source>
</reference>
<evidence type="ECO:0000256" key="1">
    <source>
        <dbReference type="SAM" id="Phobius"/>
    </source>
</evidence>
<keyword evidence="1" id="KW-0812">Transmembrane</keyword>
<comment type="caution">
    <text evidence="2">The sequence shown here is derived from an EMBL/GenBank/DDBJ whole genome shotgun (WGS) entry which is preliminary data.</text>
</comment>
<accession>A0ABW7Z627</accession>
<dbReference type="RefSeq" id="WP_397087246.1">
    <property type="nucleotide sequence ID" value="NZ_JBITGY010000009.1"/>
</dbReference>
<protein>
    <recommendedName>
        <fullName evidence="4">Polysaccharide chain length determinant N-terminal domain-containing protein</fullName>
    </recommendedName>
</protein>
<name>A0ABW7Z627_9ACTN</name>
<feature type="transmembrane region" description="Helical" evidence="1">
    <location>
        <begin position="188"/>
        <end position="207"/>
    </location>
</feature>
<keyword evidence="1" id="KW-0472">Membrane</keyword>